<dbReference type="HAMAP" id="MF_02220">
    <property type="entry name" value="XylB"/>
    <property type="match status" value="1"/>
</dbReference>
<name>A0ABW2SNP1_9ACTO</name>
<comment type="similarity">
    <text evidence="1 8 9">Belongs to the FGGY kinase family.</text>
</comment>
<feature type="active site" description="Proton acceptor" evidence="8">
    <location>
        <position position="265"/>
    </location>
</feature>
<feature type="domain" description="Carbohydrate kinase FGGY C-terminal" evidence="11">
    <location>
        <begin position="280"/>
        <end position="459"/>
    </location>
</feature>
<accession>A0ABW2SNP1</accession>
<evidence type="ECO:0000256" key="6">
    <source>
        <dbReference type="ARBA" id="ARBA00022840"/>
    </source>
</evidence>
<reference evidence="13" key="1">
    <citation type="journal article" date="2019" name="Int. J. Syst. Evol. Microbiol.">
        <title>The Global Catalogue of Microorganisms (GCM) 10K type strain sequencing project: providing services to taxonomists for standard genome sequencing and annotation.</title>
        <authorList>
            <consortium name="The Broad Institute Genomics Platform"/>
            <consortium name="The Broad Institute Genome Sequencing Center for Infectious Disease"/>
            <person name="Wu L."/>
            <person name="Ma J."/>
        </authorList>
    </citation>
    <scope>NUCLEOTIDE SEQUENCE [LARGE SCALE GENOMIC DNA]</scope>
    <source>
        <strain evidence="13">CCUG 56698</strain>
    </source>
</reference>
<proteinExistence type="inferred from homology"/>
<comment type="catalytic activity">
    <reaction evidence="8">
        <text>D-xylulose + ATP = D-xylulose 5-phosphate + ADP + H(+)</text>
        <dbReference type="Rhea" id="RHEA:10964"/>
        <dbReference type="ChEBI" id="CHEBI:15378"/>
        <dbReference type="ChEBI" id="CHEBI:17140"/>
        <dbReference type="ChEBI" id="CHEBI:30616"/>
        <dbReference type="ChEBI" id="CHEBI:57737"/>
        <dbReference type="ChEBI" id="CHEBI:456216"/>
        <dbReference type="EC" id="2.7.1.17"/>
    </reaction>
</comment>
<keyword evidence="4 8" id="KW-0547">Nucleotide-binding</keyword>
<keyword evidence="13" id="KW-1185">Reference proteome</keyword>
<protein>
    <recommendedName>
        <fullName evidence="8">Xylulose kinase</fullName>
        <shortName evidence="8">Xylulokinase</shortName>
        <ecNumber evidence="8">2.7.1.17</ecNumber>
    </recommendedName>
</protein>
<evidence type="ECO:0000256" key="2">
    <source>
        <dbReference type="ARBA" id="ARBA00022629"/>
    </source>
</evidence>
<dbReference type="InterPro" id="IPR006000">
    <property type="entry name" value="Xylulokinase"/>
</dbReference>
<sequence>MTTTKAPAPGEGPGRPYVAGVDSSTQSCKVLIVDPISGDVVREGRAPHPEGTEVDPEAWWEAFLQAADRAGGLDDVAALSVGGQQHGMICLDAEGRVIRPAILWNDTRSAGAAVALVEEAGRGDAEAGAAWWADATGSVPVASLTVTKLRWLADNEPAGAARIAAVCLPHDWLTWRIAGTGRLGDLVTDRSDASGTGYMAREGAGPGGPGVGEYRLDILARALRIDEDAAAAIRLPRILGPRDAAGHGDPRRGWGHIVLAPGCGDNAGAALGLGLKPGEAMLSLGTSGVVAVVSEHSVADPSGLVTGFSDASGRWLPLACTLNASRIIDAMAAVIGVGYREFDDLALSVPSAGGLVLTPYFEGERTPNLPDATASLTGMTLANADRAHVARATVEGLLTLMAGALDAVRAVGAPVERVLMVGGGAKSVAVQQLAASVLEVPVDLPDPGEYVALGAARQAIQVMKGVVPSP</sequence>
<dbReference type="PIRSF" id="PIRSF000538">
    <property type="entry name" value="GlpK"/>
    <property type="match status" value="1"/>
</dbReference>
<gene>
    <name evidence="8" type="primary">xylB</name>
    <name evidence="12" type="ORF">ACFQWG_09750</name>
</gene>
<dbReference type="InterPro" id="IPR050406">
    <property type="entry name" value="FGGY_Carb_Kinase"/>
</dbReference>
<feature type="domain" description="Carbohydrate kinase FGGY N-terminal" evidence="10">
    <location>
        <begin position="17"/>
        <end position="199"/>
    </location>
</feature>
<evidence type="ECO:0000256" key="5">
    <source>
        <dbReference type="ARBA" id="ARBA00022777"/>
    </source>
</evidence>
<evidence type="ECO:0000256" key="3">
    <source>
        <dbReference type="ARBA" id="ARBA00022679"/>
    </source>
</evidence>
<keyword evidence="5 8" id="KW-0418">Kinase</keyword>
<dbReference type="Pfam" id="PF02782">
    <property type="entry name" value="FGGY_C"/>
    <property type="match status" value="1"/>
</dbReference>
<evidence type="ECO:0000256" key="1">
    <source>
        <dbReference type="ARBA" id="ARBA00009156"/>
    </source>
</evidence>
<dbReference type="InterPro" id="IPR018484">
    <property type="entry name" value="FGGY_N"/>
</dbReference>
<evidence type="ECO:0000313" key="13">
    <source>
        <dbReference type="Proteomes" id="UP001596527"/>
    </source>
</evidence>
<dbReference type="InterPro" id="IPR043129">
    <property type="entry name" value="ATPase_NBD"/>
</dbReference>
<comment type="caution">
    <text evidence="12">The sequence shown here is derived from an EMBL/GenBank/DDBJ whole genome shotgun (WGS) entry which is preliminary data.</text>
</comment>
<evidence type="ECO:0000256" key="7">
    <source>
        <dbReference type="ARBA" id="ARBA00023277"/>
    </source>
</evidence>
<dbReference type="Pfam" id="PF00370">
    <property type="entry name" value="FGGY_N"/>
    <property type="match status" value="1"/>
</dbReference>
<feature type="site" description="Important for activity" evidence="8">
    <location>
        <position position="22"/>
    </location>
</feature>
<keyword evidence="7 8" id="KW-0119">Carbohydrate metabolism</keyword>
<evidence type="ECO:0000259" key="10">
    <source>
        <dbReference type="Pfam" id="PF00370"/>
    </source>
</evidence>
<dbReference type="Gene3D" id="3.30.420.40">
    <property type="match status" value="2"/>
</dbReference>
<dbReference type="InterPro" id="IPR018483">
    <property type="entry name" value="Carb_kinase_FGGY_CS"/>
</dbReference>
<dbReference type="PROSITE" id="PS00445">
    <property type="entry name" value="FGGY_KINASES_2"/>
    <property type="match status" value="1"/>
</dbReference>
<keyword evidence="6 8" id="KW-0067">ATP-binding</keyword>
<evidence type="ECO:0000256" key="9">
    <source>
        <dbReference type="RuleBase" id="RU003733"/>
    </source>
</evidence>
<keyword evidence="3 8" id="KW-0808">Transferase</keyword>
<dbReference type="PANTHER" id="PTHR43095">
    <property type="entry name" value="SUGAR KINASE"/>
    <property type="match status" value="1"/>
</dbReference>
<dbReference type="Proteomes" id="UP001596527">
    <property type="component" value="Unassembled WGS sequence"/>
</dbReference>
<evidence type="ECO:0000256" key="8">
    <source>
        <dbReference type="HAMAP-Rule" id="MF_02220"/>
    </source>
</evidence>
<evidence type="ECO:0000259" key="11">
    <source>
        <dbReference type="Pfam" id="PF02782"/>
    </source>
</evidence>
<dbReference type="SUPFAM" id="SSF53067">
    <property type="entry name" value="Actin-like ATPase domain"/>
    <property type="match status" value="2"/>
</dbReference>
<organism evidence="12 13">
    <name type="scientific">Schaalia naturae</name>
    <dbReference type="NCBI Taxonomy" id="635203"/>
    <lineage>
        <taxon>Bacteria</taxon>
        <taxon>Bacillati</taxon>
        <taxon>Actinomycetota</taxon>
        <taxon>Actinomycetes</taxon>
        <taxon>Actinomycetales</taxon>
        <taxon>Actinomycetaceae</taxon>
        <taxon>Schaalia</taxon>
    </lineage>
</organism>
<dbReference type="RefSeq" id="WP_380974823.1">
    <property type="nucleotide sequence ID" value="NZ_JBHTEF010000001.1"/>
</dbReference>
<dbReference type="InterPro" id="IPR000577">
    <property type="entry name" value="Carb_kinase_FGGY"/>
</dbReference>
<dbReference type="InterPro" id="IPR018485">
    <property type="entry name" value="FGGY_C"/>
</dbReference>
<dbReference type="PANTHER" id="PTHR43095:SF5">
    <property type="entry name" value="XYLULOSE KINASE"/>
    <property type="match status" value="1"/>
</dbReference>
<dbReference type="EMBL" id="JBHTEF010000001">
    <property type="protein sequence ID" value="MFC7581475.1"/>
    <property type="molecule type" value="Genomic_DNA"/>
</dbReference>
<dbReference type="EC" id="2.7.1.17" evidence="8"/>
<dbReference type="PROSITE" id="PS00933">
    <property type="entry name" value="FGGY_KINASES_1"/>
    <property type="match status" value="1"/>
</dbReference>
<dbReference type="GO" id="GO:0004856">
    <property type="term" value="F:D-xylulokinase activity"/>
    <property type="evidence" value="ECO:0007669"/>
    <property type="project" value="UniProtKB-EC"/>
</dbReference>
<evidence type="ECO:0000313" key="12">
    <source>
        <dbReference type="EMBL" id="MFC7581475.1"/>
    </source>
</evidence>
<evidence type="ECO:0000256" key="4">
    <source>
        <dbReference type="ARBA" id="ARBA00022741"/>
    </source>
</evidence>
<keyword evidence="2 8" id="KW-0859">Xylose metabolism</keyword>
<dbReference type="CDD" id="cd07809">
    <property type="entry name" value="ASKHA_NBD_FGGY_BaXK-like"/>
    <property type="match status" value="1"/>
</dbReference>
<feature type="binding site" evidence="8">
    <location>
        <begin position="85"/>
        <end position="86"/>
    </location>
    <ligand>
        <name>substrate</name>
    </ligand>
</feature>
<comment type="function">
    <text evidence="8">Catalyzes the phosphorylation of D-xylulose to D-xylulose 5-phosphate.</text>
</comment>